<dbReference type="Pfam" id="PF02992">
    <property type="entry name" value="Transposase_21"/>
    <property type="match status" value="1"/>
</dbReference>
<gene>
    <name evidence="1" type="ORF">O181_056661</name>
</gene>
<comment type="caution">
    <text evidence="1">The sequence shown here is derived from an EMBL/GenBank/DDBJ whole genome shotgun (WGS) entry which is preliminary data.</text>
</comment>
<protein>
    <submittedName>
        <fullName evidence="1">Uncharacterized protein</fullName>
    </submittedName>
</protein>
<sequence>MFCLSLPPSHRYRLNNLFFAAITPGPFEPTVLQMNNTIGPLVAELQDLWENGLFIPTFHVPEGRLIHVALIAAVCDLPAIRKLIGYASHSAKFFCSFCYLTKNENQCLNYHSWKQRDSEGHRKESTAWRTSRTKAQRKDLFDSNGVRWSILNELPYWDPTKMTVVEPMHCIAGILEWHTRKAWNLDIIATTIKNSNSVINTNVELNEEDYFDEDQYEMGNVDNADTKHSGCVDFFDLSALQDILMEIDEINEDVNEPEEDNNINTLSTSDLLTIRAAISKVQLPSWLKRPPKNLGDPSADWIKLFTTILPFAITELQGHKRSFLEAFVHLVKVTEIALDYQTSEKKIHVYYYHLVTYQCLVEELYPQLKPTPNHHMAFHLPEQLRNFGPANHLSAWHFKQINGILQKIPNNHKKRKLSL</sequence>
<accession>A0A9Q3E6S1</accession>
<proteinExistence type="predicted"/>
<reference evidence="1" key="1">
    <citation type="submission" date="2021-03" db="EMBL/GenBank/DDBJ databases">
        <title>Draft genome sequence of rust myrtle Austropuccinia psidii MF-1, a brazilian biotype.</title>
        <authorList>
            <person name="Quecine M.C."/>
            <person name="Pachon D.M.R."/>
            <person name="Bonatelli M.L."/>
            <person name="Correr F.H."/>
            <person name="Franceschini L.M."/>
            <person name="Leite T.F."/>
            <person name="Margarido G.R.A."/>
            <person name="Almeida C.A."/>
            <person name="Ferrarezi J.A."/>
            <person name="Labate C.A."/>
        </authorList>
    </citation>
    <scope>NUCLEOTIDE SEQUENCE</scope>
    <source>
        <strain evidence="1">MF-1</strain>
    </source>
</reference>
<evidence type="ECO:0000313" key="1">
    <source>
        <dbReference type="EMBL" id="MBW0516946.1"/>
    </source>
</evidence>
<dbReference type="EMBL" id="AVOT02025581">
    <property type="protein sequence ID" value="MBW0516946.1"/>
    <property type="molecule type" value="Genomic_DNA"/>
</dbReference>
<keyword evidence="2" id="KW-1185">Reference proteome</keyword>
<dbReference type="Proteomes" id="UP000765509">
    <property type="component" value="Unassembled WGS sequence"/>
</dbReference>
<name>A0A9Q3E6S1_9BASI</name>
<dbReference type="AlphaFoldDB" id="A0A9Q3E6S1"/>
<evidence type="ECO:0000313" key="2">
    <source>
        <dbReference type="Proteomes" id="UP000765509"/>
    </source>
</evidence>
<dbReference type="OrthoDB" id="2506909at2759"/>
<dbReference type="InterPro" id="IPR004242">
    <property type="entry name" value="Transposase_21"/>
</dbReference>
<organism evidence="1 2">
    <name type="scientific">Austropuccinia psidii MF-1</name>
    <dbReference type="NCBI Taxonomy" id="1389203"/>
    <lineage>
        <taxon>Eukaryota</taxon>
        <taxon>Fungi</taxon>
        <taxon>Dikarya</taxon>
        <taxon>Basidiomycota</taxon>
        <taxon>Pucciniomycotina</taxon>
        <taxon>Pucciniomycetes</taxon>
        <taxon>Pucciniales</taxon>
        <taxon>Sphaerophragmiaceae</taxon>
        <taxon>Austropuccinia</taxon>
    </lineage>
</organism>
<dbReference type="PANTHER" id="PTHR46579">
    <property type="entry name" value="F5/8 TYPE C DOMAIN-CONTAINING PROTEIN-RELATED"/>
    <property type="match status" value="1"/>
</dbReference>
<dbReference type="PANTHER" id="PTHR46579:SF1">
    <property type="entry name" value="F5_8 TYPE C DOMAIN-CONTAINING PROTEIN"/>
    <property type="match status" value="1"/>
</dbReference>